<dbReference type="InterPro" id="IPR039491">
    <property type="entry name" value="REX1-B"/>
</dbReference>
<evidence type="ECO:0000313" key="2">
    <source>
        <dbReference type="Proteomes" id="UP001281761"/>
    </source>
</evidence>
<reference evidence="1 2" key="1">
    <citation type="journal article" date="2022" name="bioRxiv">
        <title>Genomics of Preaxostyla Flagellates Illuminates Evolutionary Transitions and the Path Towards Mitochondrial Loss.</title>
        <authorList>
            <person name="Novak L.V.F."/>
            <person name="Treitli S.C."/>
            <person name="Pyrih J."/>
            <person name="Halakuc P."/>
            <person name="Pipaliya S.V."/>
            <person name="Vacek V."/>
            <person name="Brzon O."/>
            <person name="Soukal P."/>
            <person name="Eme L."/>
            <person name="Dacks J.B."/>
            <person name="Karnkowska A."/>
            <person name="Elias M."/>
            <person name="Hampl V."/>
        </authorList>
    </citation>
    <scope>NUCLEOTIDE SEQUENCE [LARGE SCALE GENOMIC DNA]</scope>
    <source>
        <strain evidence="1">NAU3</strain>
        <tissue evidence="1">Gut</tissue>
    </source>
</reference>
<gene>
    <name evidence="1" type="ORF">BLNAU_7856</name>
</gene>
<organism evidence="1 2">
    <name type="scientific">Blattamonas nauphoetae</name>
    <dbReference type="NCBI Taxonomy" id="2049346"/>
    <lineage>
        <taxon>Eukaryota</taxon>
        <taxon>Metamonada</taxon>
        <taxon>Preaxostyla</taxon>
        <taxon>Oxymonadida</taxon>
        <taxon>Blattamonas</taxon>
    </lineage>
</organism>
<name>A0ABQ9Y0J6_9EUKA</name>
<proteinExistence type="predicted"/>
<dbReference type="EMBL" id="JARBJD010000048">
    <property type="protein sequence ID" value="KAK2957262.1"/>
    <property type="molecule type" value="Genomic_DNA"/>
</dbReference>
<accession>A0ABQ9Y0J6</accession>
<dbReference type="Proteomes" id="UP001281761">
    <property type="component" value="Unassembled WGS sequence"/>
</dbReference>
<protein>
    <submittedName>
        <fullName evidence="1">Uncharacterized protein</fullName>
    </submittedName>
</protein>
<keyword evidence="2" id="KW-1185">Reference proteome</keyword>
<dbReference type="Pfam" id="PF14966">
    <property type="entry name" value="DNA_repr_REX1B"/>
    <property type="match status" value="1"/>
</dbReference>
<sequence length="147" mass="17036">MTTQTQSGEIEQSTTGLIKDFITLQKERTRISNELDTTLKRYIANRDEHEYKRQTANLSESFVSLCSELKEIREELEKRGDCQWLEEIKTIQESEKQKRDLTVELHSLMISGIGQTEENGRIRELQREIGDLGELINDSLSEMIVST</sequence>
<comment type="caution">
    <text evidence="1">The sequence shown here is derived from an EMBL/GenBank/DDBJ whole genome shotgun (WGS) entry which is preliminary data.</text>
</comment>
<evidence type="ECO:0000313" key="1">
    <source>
        <dbReference type="EMBL" id="KAK2957262.1"/>
    </source>
</evidence>